<keyword evidence="2" id="KW-1185">Reference proteome</keyword>
<protein>
    <submittedName>
        <fullName evidence="1 3">Uncharacterized protein</fullName>
    </submittedName>
</protein>
<evidence type="ECO:0000313" key="2">
    <source>
        <dbReference type="Proteomes" id="UP000050794"/>
    </source>
</evidence>
<evidence type="ECO:0000313" key="1">
    <source>
        <dbReference type="EMBL" id="VDM24017.1"/>
    </source>
</evidence>
<dbReference type="EMBL" id="UYWY01000132">
    <property type="protein sequence ID" value="VDM24017.1"/>
    <property type="molecule type" value="Genomic_DNA"/>
</dbReference>
<name>A0A183TVP6_TOXCA</name>
<reference evidence="1 2" key="2">
    <citation type="submission" date="2018-11" db="EMBL/GenBank/DDBJ databases">
        <authorList>
            <consortium name="Pathogen Informatics"/>
        </authorList>
    </citation>
    <scope>NUCLEOTIDE SEQUENCE [LARGE SCALE GENOMIC DNA]</scope>
</reference>
<sequence length="92" mass="10582">MGRPKSVATTTSKMSLPEDVDLRKPLIPRLKVIIRRANAKTRPWKVDYRERNKQQLASYRAITRQRPSERCADAKCGWGQGKKCMEEEPTAP</sequence>
<accession>A0A183TVP6</accession>
<dbReference type="WBParaSite" id="TCNE_0000031501-mRNA-1">
    <property type="protein sequence ID" value="TCNE_0000031501-mRNA-1"/>
    <property type="gene ID" value="TCNE_0000031501"/>
</dbReference>
<evidence type="ECO:0000313" key="3">
    <source>
        <dbReference type="WBParaSite" id="TCNE_0000031501-mRNA-1"/>
    </source>
</evidence>
<gene>
    <name evidence="1" type="ORF">TCNE_LOCUS316</name>
</gene>
<organism evidence="2 3">
    <name type="scientific">Toxocara canis</name>
    <name type="common">Canine roundworm</name>
    <dbReference type="NCBI Taxonomy" id="6265"/>
    <lineage>
        <taxon>Eukaryota</taxon>
        <taxon>Metazoa</taxon>
        <taxon>Ecdysozoa</taxon>
        <taxon>Nematoda</taxon>
        <taxon>Chromadorea</taxon>
        <taxon>Rhabditida</taxon>
        <taxon>Spirurina</taxon>
        <taxon>Ascaridomorpha</taxon>
        <taxon>Ascaridoidea</taxon>
        <taxon>Toxocaridae</taxon>
        <taxon>Toxocara</taxon>
    </lineage>
</organism>
<reference evidence="3" key="1">
    <citation type="submission" date="2016-06" db="UniProtKB">
        <authorList>
            <consortium name="WormBaseParasite"/>
        </authorList>
    </citation>
    <scope>IDENTIFICATION</scope>
</reference>
<dbReference type="AlphaFoldDB" id="A0A183TVP6"/>
<dbReference type="Proteomes" id="UP000050794">
    <property type="component" value="Unassembled WGS sequence"/>
</dbReference>
<proteinExistence type="predicted"/>